<sequence length="37" mass="4175">MIQAFSGFETTVGTGHLLKFKEDVYRELQKREGCASP</sequence>
<organism evidence="1 2">
    <name type="scientific">Paenibacillus rhizosphaerae</name>
    <dbReference type="NCBI Taxonomy" id="297318"/>
    <lineage>
        <taxon>Bacteria</taxon>
        <taxon>Bacillati</taxon>
        <taxon>Bacillota</taxon>
        <taxon>Bacilli</taxon>
        <taxon>Bacillales</taxon>
        <taxon>Paenibacillaceae</taxon>
        <taxon>Paenibacillus</taxon>
    </lineage>
</organism>
<comment type="caution">
    <text evidence="1">The sequence shown here is derived from an EMBL/GenBank/DDBJ whole genome shotgun (WGS) entry which is preliminary data.</text>
</comment>
<protein>
    <submittedName>
        <fullName evidence="1">Uncharacterized protein</fullName>
    </submittedName>
</protein>
<accession>A0A839TJZ9</accession>
<proteinExistence type="predicted"/>
<gene>
    <name evidence="1" type="ORF">FHS19_001779</name>
</gene>
<dbReference type="Proteomes" id="UP000517523">
    <property type="component" value="Unassembled WGS sequence"/>
</dbReference>
<dbReference type="AlphaFoldDB" id="A0A839TJZ9"/>
<evidence type="ECO:0000313" key="2">
    <source>
        <dbReference type="Proteomes" id="UP000517523"/>
    </source>
</evidence>
<dbReference type="EMBL" id="JACHXJ010000002">
    <property type="protein sequence ID" value="MBB3127125.1"/>
    <property type="molecule type" value="Genomic_DNA"/>
</dbReference>
<name>A0A839TJZ9_9BACL</name>
<reference evidence="1 2" key="1">
    <citation type="submission" date="2020-08" db="EMBL/GenBank/DDBJ databases">
        <title>Genomic Encyclopedia of Type Strains, Phase III (KMG-III): the genomes of soil and plant-associated and newly described type strains.</title>
        <authorList>
            <person name="Whitman W."/>
        </authorList>
    </citation>
    <scope>NUCLEOTIDE SEQUENCE [LARGE SCALE GENOMIC DNA]</scope>
    <source>
        <strain evidence="1 2">CECT 5831</strain>
    </source>
</reference>
<evidence type="ECO:0000313" key="1">
    <source>
        <dbReference type="EMBL" id="MBB3127125.1"/>
    </source>
</evidence>